<comment type="caution">
    <text evidence="2">The sequence shown here is derived from an EMBL/GenBank/DDBJ whole genome shotgun (WGS) entry which is preliminary data.</text>
</comment>
<gene>
    <name evidence="2" type="ORF">L1049_015967</name>
</gene>
<evidence type="ECO:0000313" key="3">
    <source>
        <dbReference type="Proteomes" id="UP001415857"/>
    </source>
</evidence>
<keyword evidence="3" id="KW-1185">Reference proteome</keyword>
<proteinExistence type="predicted"/>
<protein>
    <submittedName>
        <fullName evidence="2">Uncharacterized protein</fullName>
    </submittedName>
</protein>
<name>A0AAP0X2V0_LIQFO</name>
<dbReference type="AlphaFoldDB" id="A0AAP0X2V0"/>
<feature type="transmembrane region" description="Helical" evidence="1">
    <location>
        <begin position="91"/>
        <end position="109"/>
    </location>
</feature>
<reference evidence="2 3" key="1">
    <citation type="journal article" date="2024" name="Plant J.">
        <title>Genome sequences and population genomics reveal climatic adaptation and genomic divergence between two closely related sweetgum species.</title>
        <authorList>
            <person name="Xu W.Q."/>
            <person name="Ren C.Q."/>
            <person name="Zhang X.Y."/>
            <person name="Comes H.P."/>
            <person name="Liu X.H."/>
            <person name="Li Y.G."/>
            <person name="Kettle C.J."/>
            <person name="Jalonen R."/>
            <person name="Gaisberger H."/>
            <person name="Ma Y.Z."/>
            <person name="Qiu Y.X."/>
        </authorList>
    </citation>
    <scope>NUCLEOTIDE SEQUENCE [LARGE SCALE GENOMIC DNA]</scope>
    <source>
        <strain evidence="2">Hangzhou</strain>
    </source>
</reference>
<dbReference type="Proteomes" id="UP001415857">
    <property type="component" value="Unassembled WGS sequence"/>
</dbReference>
<sequence>MPIVASQYISREGHGSCEACDCVFSLGCFDWRCWEEREEEMVWLAGQQWLARAPSWWEKEGDIHGRWYWVSSIQSVPFDFIWTGGLNVIRLFDYSAIALVVILHFVGVYRRRRLTQRVRHLAAFHL</sequence>
<keyword evidence="1" id="KW-0812">Transmembrane</keyword>
<keyword evidence="1" id="KW-0472">Membrane</keyword>
<organism evidence="2 3">
    <name type="scientific">Liquidambar formosana</name>
    <name type="common">Formosan gum</name>
    <dbReference type="NCBI Taxonomy" id="63359"/>
    <lineage>
        <taxon>Eukaryota</taxon>
        <taxon>Viridiplantae</taxon>
        <taxon>Streptophyta</taxon>
        <taxon>Embryophyta</taxon>
        <taxon>Tracheophyta</taxon>
        <taxon>Spermatophyta</taxon>
        <taxon>Magnoliopsida</taxon>
        <taxon>eudicotyledons</taxon>
        <taxon>Gunneridae</taxon>
        <taxon>Pentapetalae</taxon>
        <taxon>Saxifragales</taxon>
        <taxon>Altingiaceae</taxon>
        <taxon>Liquidambar</taxon>
    </lineage>
</organism>
<keyword evidence="1" id="KW-1133">Transmembrane helix</keyword>
<dbReference type="EMBL" id="JBBPBK010000004">
    <property type="protein sequence ID" value="KAK9287546.1"/>
    <property type="molecule type" value="Genomic_DNA"/>
</dbReference>
<accession>A0AAP0X2V0</accession>
<evidence type="ECO:0000313" key="2">
    <source>
        <dbReference type="EMBL" id="KAK9287546.1"/>
    </source>
</evidence>
<evidence type="ECO:0000256" key="1">
    <source>
        <dbReference type="SAM" id="Phobius"/>
    </source>
</evidence>